<protein>
    <submittedName>
        <fullName evidence="1">Uncharacterized protein</fullName>
    </submittedName>
</protein>
<dbReference type="EMBL" id="AMFJ01000654">
    <property type="protein sequence ID" value="EKE26834.1"/>
    <property type="molecule type" value="Genomic_DNA"/>
</dbReference>
<name>K2G9J2_9BACT</name>
<feature type="non-terminal residue" evidence="1">
    <location>
        <position position="20"/>
    </location>
</feature>
<gene>
    <name evidence="1" type="ORF">ACD_4C00138G0023</name>
</gene>
<reference evidence="1" key="1">
    <citation type="journal article" date="2012" name="Science">
        <title>Fermentation, hydrogen, and sulfur metabolism in multiple uncultivated bacterial phyla.</title>
        <authorList>
            <person name="Wrighton K.C."/>
            <person name="Thomas B.C."/>
            <person name="Sharon I."/>
            <person name="Miller C.S."/>
            <person name="Castelle C.J."/>
            <person name="VerBerkmoes N.C."/>
            <person name="Wilkins M.J."/>
            <person name="Hettich R.L."/>
            <person name="Lipton M.S."/>
            <person name="Williams K.H."/>
            <person name="Long P.E."/>
            <person name="Banfield J.F."/>
        </authorList>
    </citation>
    <scope>NUCLEOTIDE SEQUENCE [LARGE SCALE GENOMIC DNA]</scope>
</reference>
<comment type="caution">
    <text evidence="1">The sequence shown here is derived from an EMBL/GenBank/DDBJ whole genome shotgun (WGS) entry which is preliminary data.</text>
</comment>
<sequence length="20" mass="2510">MDNNIEFEFITEICSLLWEY</sequence>
<dbReference type="AlphaFoldDB" id="K2G9J2"/>
<proteinExistence type="predicted"/>
<accession>K2G9J2</accession>
<organism evidence="1">
    <name type="scientific">uncultured bacterium</name>
    <name type="common">gcode 4</name>
    <dbReference type="NCBI Taxonomy" id="1234023"/>
    <lineage>
        <taxon>Bacteria</taxon>
        <taxon>environmental samples</taxon>
    </lineage>
</organism>
<evidence type="ECO:0000313" key="1">
    <source>
        <dbReference type="EMBL" id="EKE26834.1"/>
    </source>
</evidence>